<comment type="caution">
    <text evidence="3">The sequence shown here is derived from an EMBL/GenBank/DDBJ whole genome shotgun (WGS) entry which is preliminary data.</text>
</comment>
<feature type="domain" description="Transposase IS4-like" evidence="2">
    <location>
        <begin position="11"/>
        <end position="256"/>
    </location>
</feature>
<keyword evidence="1" id="KW-0812">Transmembrane</keyword>
<dbReference type="GO" id="GO:0003677">
    <property type="term" value="F:DNA binding"/>
    <property type="evidence" value="ECO:0007669"/>
    <property type="project" value="InterPro"/>
</dbReference>
<dbReference type="GO" id="GO:0004803">
    <property type="term" value="F:transposase activity"/>
    <property type="evidence" value="ECO:0007669"/>
    <property type="project" value="InterPro"/>
</dbReference>
<proteinExistence type="predicted"/>
<gene>
    <name evidence="3" type="ORF">LCGC14_0606510</name>
</gene>
<evidence type="ECO:0000259" key="2">
    <source>
        <dbReference type="Pfam" id="PF01609"/>
    </source>
</evidence>
<dbReference type="AlphaFoldDB" id="A0A0F9TV67"/>
<accession>A0A0F9TV67</accession>
<organism evidence="3">
    <name type="scientific">marine sediment metagenome</name>
    <dbReference type="NCBI Taxonomy" id="412755"/>
    <lineage>
        <taxon>unclassified sequences</taxon>
        <taxon>metagenomes</taxon>
        <taxon>ecological metagenomes</taxon>
    </lineage>
</organism>
<dbReference type="SUPFAM" id="SSF53098">
    <property type="entry name" value="Ribonuclease H-like"/>
    <property type="match status" value="1"/>
</dbReference>
<dbReference type="NCBIfam" id="NF033559">
    <property type="entry name" value="transpos_IS1634"/>
    <property type="match status" value="1"/>
</dbReference>
<keyword evidence="1" id="KW-0472">Membrane</keyword>
<dbReference type="PANTHER" id="PTHR34614:SF2">
    <property type="entry name" value="TRANSPOSASE IS4-LIKE DOMAIN-CONTAINING PROTEIN"/>
    <property type="match status" value="1"/>
</dbReference>
<dbReference type="EMBL" id="LAZR01000992">
    <property type="protein sequence ID" value="KKN53021.1"/>
    <property type="molecule type" value="Genomic_DNA"/>
</dbReference>
<feature type="transmembrane region" description="Helical" evidence="1">
    <location>
        <begin position="272"/>
        <end position="292"/>
    </location>
</feature>
<keyword evidence="1" id="KW-1133">Transmembrane helix</keyword>
<sequence>MECACKRKRKDFDGGIPFLYLVYPGNIQDAKHFKVALEKLKMRLNTLNVPSTEITLTFDKGNLSEEAFNFIDEEGIDYIASIRPSTQKDLLTILPNEFDIDVLPNGKEVGVKEFERVVYGKSRRIIAIYNPGQAKWLIENFKTKVDDKIKAINRFFLERLNNERWAQAEKVFKKCQDVLGSKKFKNVVNVELSGEKGNLTLVLSINQDTLDKHTSTLGKSFLITSRTDFHSQEVVWAYRQQYIVECAFKYLKNPKFLSVRPLFHRVDSSVRGHLFVCFLGLLLLTLLVRYLINRNISLSIPKAIRTLNKLKLTKITVPGRKKSLYKVNKMNSETNSIFKVLNLHQFV</sequence>
<dbReference type="InterPro" id="IPR002559">
    <property type="entry name" value="Transposase_11"/>
</dbReference>
<name>A0A0F9TV67_9ZZZZ</name>
<reference evidence="3" key="1">
    <citation type="journal article" date="2015" name="Nature">
        <title>Complex archaea that bridge the gap between prokaryotes and eukaryotes.</title>
        <authorList>
            <person name="Spang A."/>
            <person name="Saw J.H."/>
            <person name="Jorgensen S.L."/>
            <person name="Zaremba-Niedzwiedzka K."/>
            <person name="Martijn J."/>
            <person name="Lind A.E."/>
            <person name="van Eijk R."/>
            <person name="Schleper C."/>
            <person name="Guy L."/>
            <person name="Ettema T.J."/>
        </authorList>
    </citation>
    <scope>NUCLEOTIDE SEQUENCE</scope>
</reference>
<evidence type="ECO:0000313" key="3">
    <source>
        <dbReference type="EMBL" id="KKN53021.1"/>
    </source>
</evidence>
<dbReference type="InterPro" id="IPR047654">
    <property type="entry name" value="IS1634_transpos"/>
</dbReference>
<evidence type="ECO:0000256" key="1">
    <source>
        <dbReference type="SAM" id="Phobius"/>
    </source>
</evidence>
<dbReference type="InterPro" id="IPR012337">
    <property type="entry name" value="RNaseH-like_sf"/>
</dbReference>
<dbReference type="PANTHER" id="PTHR34614">
    <property type="match status" value="1"/>
</dbReference>
<dbReference type="GO" id="GO:0006313">
    <property type="term" value="P:DNA transposition"/>
    <property type="evidence" value="ECO:0007669"/>
    <property type="project" value="InterPro"/>
</dbReference>
<dbReference type="Pfam" id="PF01609">
    <property type="entry name" value="DDE_Tnp_1"/>
    <property type="match status" value="1"/>
</dbReference>
<protein>
    <recommendedName>
        <fullName evidence="2">Transposase IS4-like domain-containing protein</fullName>
    </recommendedName>
</protein>